<proteinExistence type="predicted"/>
<dbReference type="InterPro" id="IPR009050">
    <property type="entry name" value="Globin-like_sf"/>
</dbReference>
<keyword evidence="2" id="KW-0349">Heme</keyword>
<accession>A0A364REX1</accession>
<dbReference type="OrthoDB" id="25954at2"/>
<dbReference type="Gene3D" id="1.10.490.10">
    <property type="entry name" value="Globins"/>
    <property type="match status" value="1"/>
</dbReference>
<organism evidence="5 6">
    <name type="scientific">Pontibacter arcticus</name>
    <dbReference type="NCBI Taxonomy" id="2080288"/>
    <lineage>
        <taxon>Bacteria</taxon>
        <taxon>Pseudomonadati</taxon>
        <taxon>Bacteroidota</taxon>
        <taxon>Cytophagia</taxon>
        <taxon>Cytophagales</taxon>
        <taxon>Hymenobacteraceae</taxon>
        <taxon>Pontibacter</taxon>
    </lineage>
</organism>
<dbReference type="InterPro" id="IPR012292">
    <property type="entry name" value="Globin/Proto"/>
</dbReference>
<dbReference type="GO" id="GO:0046872">
    <property type="term" value="F:metal ion binding"/>
    <property type="evidence" value="ECO:0007669"/>
    <property type="project" value="UniProtKB-KW"/>
</dbReference>
<dbReference type="GO" id="GO:0020037">
    <property type="term" value="F:heme binding"/>
    <property type="evidence" value="ECO:0007669"/>
    <property type="project" value="InterPro"/>
</dbReference>
<dbReference type="AlphaFoldDB" id="A0A364REX1"/>
<evidence type="ECO:0000313" key="6">
    <source>
        <dbReference type="Proteomes" id="UP000251692"/>
    </source>
</evidence>
<dbReference type="RefSeq" id="WP_112304971.1">
    <property type="nucleotide sequence ID" value="NZ_QMDV01000002.1"/>
</dbReference>
<evidence type="ECO:0000256" key="1">
    <source>
        <dbReference type="ARBA" id="ARBA00022448"/>
    </source>
</evidence>
<dbReference type="Proteomes" id="UP000251692">
    <property type="component" value="Unassembled WGS sequence"/>
</dbReference>
<keyword evidence="3" id="KW-0479">Metal-binding</keyword>
<evidence type="ECO:0000313" key="5">
    <source>
        <dbReference type="EMBL" id="RAU82822.1"/>
    </source>
</evidence>
<gene>
    <name evidence="5" type="ORF">DP923_06105</name>
</gene>
<dbReference type="EMBL" id="QMDV01000002">
    <property type="protein sequence ID" value="RAU82822.1"/>
    <property type="molecule type" value="Genomic_DNA"/>
</dbReference>
<protein>
    <submittedName>
        <fullName evidence="5">Globin</fullName>
    </submittedName>
</protein>
<keyword evidence="6" id="KW-1185">Reference proteome</keyword>
<evidence type="ECO:0000256" key="2">
    <source>
        <dbReference type="ARBA" id="ARBA00022617"/>
    </source>
</evidence>
<reference evidence="5 6" key="2">
    <citation type="submission" date="2018-07" db="EMBL/GenBank/DDBJ databases">
        <title>Pontibacter sp. 2b14 genomic sequence and assembly.</title>
        <authorList>
            <person name="Du Z.-J."/>
        </authorList>
    </citation>
    <scope>NUCLEOTIDE SEQUENCE [LARGE SCALE GENOMIC DNA]</scope>
    <source>
        <strain evidence="5 6">2b14</strain>
    </source>
</reference>
<comment type="caution">
    <text evidence="5">The sequence shown here is derived from an EMBL/GenBank/DDBJ whole genome shotgun (WGS) entry which is preliminary data.</text>
</comment>
<keyword evidence="1" id="KW-0813">Transport</keyword>
<keyword evidence="4" id="KW-0408">Iron</keyword>
<evidence type="ECO:0000256" key="3">
    <source>
        <dbReference type="ARBA" id="ARBA00022723"/>
    </source>
</evidence>
<dbReference type="CDD" id="cd08916">
    <property type="entry name" value="TrHb3_P"/>
    <property type="match status" value="1"/>
</dbReference>
<dbReference type="Pfam" id="PF01152">
    <property type="entry name" value="Bac_globin"/>
    <property type="match status" value="1"/>
</dbReference>
<reference evidence="5 6" key="1">
    <citation type="submission" date="2018-06" db="EMBL/GenBank/DDBJ databases">
        <authorList>
            <person name="Liu Z.-W."/>
        </authorList>
    </citation>
    <scope>NUCLEOTIDE SEQUENCE [LARGE SCALE GENOMIC DNA]</scope>
    <source>
        <strain evidence="5 6">2b14</strain>
    </source>
</reference>
<dbReference type="SUPFAM" id="SSF46458">
    <property type="entry name" value="Globin-like"/>
    <property type="match status" value="1"/>
</dbReference>
<sequence length="131" mass="15462">MTEKQDILKLEDVKILVDTFYARVRADKMLGPVFEVRIEDRWEKHLATMYSFWQTVLLGEQTYQGRPGAKHITLPVDVAHFERWLVLFFTTVDELFSGEKATEAKWRAEKMAAMFSGKIEHYKKHQLRSIL</sequence>
<name>A0A364REX1_9BACT</name>
<evidence type="ECO:0000256" key="4">
    <source>
        <dbReference type="ARBA" id="ARBA00023004"/>
    </source>
</evidence>
<dbReference type="InterPro" id="IPR001486">
    <property type="entry name" value="Hemoglobin_trunc"/>
</dbReference>
<dbReference type="GO" id="GO:0019825">
    <property type="term" value="F:oxygen binding"/>
    <property type="evidence" value="ECO:0007669"/>
    <property type="project" value="InterPro"/>
</dbReference>